<dbReference type="EMBL" id="JAEMEF010000002">
    <property type="protein sequence ID" value="MBL7558667.1"/>
    <property type="molecule type" value="Genomic_DNA"/>
</dbReference>
<dbReference type="SUPFAM" id="SSF55486">
    <property type="entry name" value="Metalloproteases ('zincins'), catalytic domain"/>
    <property type="match status" value="1"/>
</dbReference>
<dbReference type="Gene3D" id="3.40.390.10">
    <property type="entry name" value="Collagenase (Catalytic Domain)"/>
    <property type="match status" value="1"/>
</dbReference>
<dbReference type="InterPro" id="IPR010384">
    <property type="entry name" value="MtfA_fam"/>
</dbReference>
<dbReference type="InterPro" id="IPR042252">
    <property type="entry name" value="MtfA_N"/>
</dbReference>
<dbReference type="CDD" id="cd20169">
    <property type="entry name" value="Peptidase_M90_mtfA"/>
    <property type="match status" value="1"/>
</dbReference>
<proteinExistence type="predicted"/>
<dbReference type="PANTHER" id="PTHR30164:SF2">
    <property type="entry name" value="PROTEIN MTFA"/>
    <property type="match status" value="1"/>
</dbReference>
<dbReference type="Proteomes" id="UP000605013">
    <property type="component" value="Unassembled WGS sequence"/>
</dbReference>
<dbReference type="Pfam" id="PF06167">
    <property type="entry name" value="Peptidase_M90"/>
    <property type="match status" value="1"/>
</dbReference>
<dbReference type="Gene3D" id="1.10.472.150">
    <property type="entry name" value="Glucose-regulated metallo-peptidase M90, N-terminal domain"/>
    <property type="match status" value="1"/>
</dbReference>
<protein>
    <submittedName>
        <fullName evidence="1">Zinc-dependent peptidase</fullName>
    </submittedName>
</protein>
<gene>
    <name evidence="1" type="ORF">JAO71_02535</name>
</gene>
<name>A0ABS1WHS4_9FLAO</name>
<dbReference type="RefSeq" id="WP_116822982.1">
    <property type="nucleotide sequence ID" value="NZ_JAEMEF010000002.1"/>
</dbReference>
<keyword evidence="2" id="KW-1185">Reference proteome</keyword>
<dbReference type="PANTHER" id="PTHR30164">
    <property type="entry name" value="MTFA PEPTIDASE"/>
    <property type="match status" value="1"/>
</dbReference>
<organism evidence="1 2">
    <name type="scientific">Olleya sediminilitoris</name>
    <dbReference type="NCBI Taxonomy" id="2795739"/>
    <lineage>
        <taxon>Bacteria</taxon>
        <taxon>Pseudomonadati</taxon>
        <taxon>Bacteroidota</taxon>
        <taxon>Flavobacteriia</taxon>
        <taxon>Flavobacteriales</taxon>
        <taxon>Flavobacteriaceae</taxon>
    </lineage>
</organism>
<reference evidence="1 2" key="1">
    <citation type="submission" date="2020-12" db="EMBL/GenBank/DDBJ databases">
        <title>Olleya sediminilitoris sp. nov., isolated from a tidal flat.</title>
        <authorList>
            <person name="Park S."/>
            <person name="Yoon J.-H."/>
        </authorList>
    </citation>
    <scope>NUCLEOTIDE SEQUENCE [LARGE SCALE GENOMIC DNA]</scope>
    <source>
        <strain evidence="1 2">YSTF-M6</strain>
    </source>
</reference>
<sequence length="259" mass="30158">MIYLFVFIVFVGLVAYAFYLMKPKALKQFPKHWHKLLLDNVLFYKKLSAKNQAVFRQRMLLFLSEVNIDAVNTTIEDIDKVLLASSAIIPVFGFKEWSYNNLSGIIVYPDKFNADLQFSNQDKDKKILGMVGNGRFDKQMILSQKAIRHAFLNKTDKHNTPIHEFVHLLDKMDGDTDGIPEYFLGKAYIQPWLTLMHKEMEAINNDQSDIRKYGGTSQAEFFAVASEYFFERPKLFKQKHPELFNMLSMCFQQSKAVKN</sequence>
<dbReference type="InterPro" id="IPR024079">
    <property type="entry name" value="MetalloPept_cat_dom_sf"/>
</dbReference>
<comment type="caution">
    <text evidence="1">The sequence shown here is derived from an EMBL/GenBank/DDBJ whole genome shotgun (WGS) entry which is preliminary data.</text>
</comment>
<evidence type="ECO:0000313" key="2">
    <source>
        <dbReference type="Proteomes" id="UP000605013"/>
    </source>
</evidence>
<accession>A0ABS1WHS4</accession>
<evidence type="ECO:0000313" key="1">
    <source>
        <dbReference type="EMBL" id="MBL7558667.1"/>
    </source>
</evidence>